<accession>A0A7W3Y395</accession>
<dbReference type="Proteomes" id="UP000538929">
    <property type="component" value="Unassembled WGS sequence"/>
</dbReference>
<proteinExistence type="inferred from homology"/>
<keyword evidence="3" id="KW-0547">Nucleotide-binding</keyword>
<organism evidence="6 7">
    <name type="scientific">Streptomyces alkaliphilus</name>
    <dbReference type="NCBI Taxonomy" id="1472722"/>
    <lineage>
        <taxon>Bacteria</taxon>
        <taxon>Bacillati</taxon>
        <taxon>Actinomycetota</taxon>
        <taxon>Actinomycetes</taxon>
        <taxon>Kitasatosporales</taxon>
        <taxon>Streptomycetaceae</taxon>
        <taxon>Streptomyces</taxon>
    </lineage>
</organism>
<dbReference type="NCBIfam" id="NF040873">
    <property type="entry name" value="AztA"/>
    <property type="match status" value="1"/>
</dbReference>
<evidence type="ECO:0000256" key="4">
    <source>
        <dbReference type="ARBA" id="ARBA00022840"/>
    </source>
</evidence>
<protein>
    <submittedName>
        <fullName evidence="6">ATP-binding cassette domain-containing protein</fullName>
    </submittedName>
</protein>
<evidence type="ECO:0000313" key="7">
    <source>
        <dbReference type="Proteomes" id="UP000538929"/>
    </source>
</evidence>
<dbReference type="EMBL" id="VKHT01000727">
    <property type="protein sequence ID" value="MBB0246087.1"/>
    <property type="molecule type" value="Genomic_DNA"/>
</dbReference>
<comment type="caution">
    <text evidence="6">The sequence shown here is derived from an EMBL/GenBank/DDBJ whole genome shotgun (WGS) entry which is preliminary data.</text>
</comment>
<dbReference type="InterPro" id="IPR003593">
    <property type="entry name" value="AAA+_ATPase"/>
</dbReference>
<reference evidence="7" key="1">
    <citation type="submission" date="2019-10" db="EMBL/GenBank/DDBJ databases">
        <title>Streptomyces sp. nov., a novel actinobacterium isolated from alkaline environment.</title>
        <authorList>
            <person name="Golinska P."/>
        </authorList>
    </citation>
    <scope>NUCLEOTIDE SEQUENCE [LARGE SCALE GENOMIC DNA]</scope>
    <source>
        <strain evidence="7">DSM 42118</strain>
    </source>
</reference>
<dbReference type="Gene3D" id="3.40.50.300">
    <property type="entry name" value="P-loop containing nucleotide triphosphate hydrolases"/>
    <property type="match status" value="1"/>
</dbReference>
<keyword evidence="2" id="KW-0813">Transport</keyword>
<dbReference type="PROSITE" id="PS50893">
    <property type="entry name" value="ABC_TRANSPORTER_2"/>
    <property type="match status" value="1"/>
</dbReference>
<comment type="similarity">
    <text evidence="1">Belongs to the ABC transporter superfamily.</text>
</comment>
<dbReference type="InterPro" id="IPR027417">
    <property type="entry name" value="P-loop_NTPase"/>
</dbReference>
<dbReference type="PANTHER" id="PTHR42734:SF5">
    <property type="entry name" value="IRON TRANSPORT SYSTEM ATP-BINDING PROTEIN HI_0361-RELATED"/>
    <property type="match status" value="1"/>
</dbReference>
<gene>
    <name evidence="6" type="ORF">FNQ90_18740</name>
</gene>
<dbReference type="InterPro" id="IPR003439">
    <property type="entry name" value="ABC_transporter-like_ATP-bd"/>
</dbReference>
<dbReference type="GO" id="GO:0005524">
    <property type="term" value="F:ATP binding"/>
    <property type="evidence" value="ECO:0007669"/>
    <property type="project" value="UniProtKB-KW"/>
</dbReference>
<dbReference type="AlphaFoldDB" id="A0A7W3Y395"/>
<dbReference type="GO" id="GO:0016887">
    <property type="term" value="F:ATP hydrolysis activity"/>
    <property type="evidence" value="ECO:0007669"/>
    <property type="project" value="InterPro"/>
</dbReference>
<sequence length="234" mass="24644">MQRQESAVPGTRPSAIELENLSVVRGRRLVLSQLNARIPKFDITTVVGGNGAGKSTLLGVLAGVINVTGGTLTRDGVGRVAHVMQRTDVPDALPLTVRETVAMGRWERLGPWRRARAEDRRRVAETMAELGIEGLADRRLDELSGGQRQRTLVAQALVQDADLLLLDEPTTGLDAAARADILGVLDALPARGVTVVHATHDPEAAHRAGHCLALDAGAVVAGGTPAEVLGPRPG</sequence>
<evidence type="ECO:0000256" key="1">
    <source>
        <dbReference type="ARBA" id="ARBA00005417"/>
    </source>
</evidence>
<dbReference type="SUPFAM" id="SSF52540">
    <property type="entry name" value="P-loop containing nucleoside triphosphate hydrolases"/>
    <property type="match status" value="1"/>
</dbReference>
<dbReference type="Pfam" id="PF00005">
    <property type="entry name" value="ABC_tran"/>
    <property type="match status" value="1"/>
</dbReference>
<keyword evidence="7" id="KW-1185">Reference proteome</keyword>
<dbReference type="PANTHER" id="PTHR42734">
    <property type="entry name" value="METAL TRANSPORT SYSTEM ATP-BINDING PROTEIN TM_0124-RELATED"/>
    <property type="match status" value="1"/>
</dbReference>
<name>A0A7W3Y395_9ACTN</name>
<evidence type="ECO:0000256" key="2">
    <source>
        <dbReference type="ARBA" id="ARBA00022448"/>
    </source>
</evidence>
<feature type="domain" description="ABC transporter" evidence="5">
    <location>
        <begin position="16"/>
        <end position="234"/>
    </location>
</feature>
<dbReference type="InterPro" id="IPR050153">
    <property type="entry name" value="Metal_Ion_Import_ABC"/>
</dbReference>
<evidence type="ECO:0000256" key="3">
    <source>
        <dbReference type="ARBA" id="ARBA00022741"/>
    </source>
</evidence>
<evidence type="ECO:0000313" key="6">
    <source>
        <dbReference type="EMBL" id="MBB0246087.1"/>
    </source>
</evidence>
<dbReference type="SMART" id="SM00382">
    <property type="entry name" value="AAA"/>
    <property type="match status" value="1"/>
</dbReference>
<evidence type="ECO:0000259" key="5">
    <source>
        <dbReference type="PROSITE" id="PS50893"/>
    </source>
</evidence>
<dbReference type="InterPro" id="IPR047748">
    <property type="entry name" value="AztA-like"/>
</dbReference>
<keyword evidence="4 6" id="KW-0067">ATP-binding</keyword>